<dbReference type="RefSeq" id="WP_146452795.1">
    <property type="nucleotide sequence ID" value="NZ_SJPS01000009.1"/>
</dbReference>
<dbReference type="OrthoDB" id="2111735at2"/>
<sequence>MKKKFYDEFPLVYSCSGCSNTAQLANSISVELDREQFAEMSCIAGVGGGVPSLVNKATSGWRILAIDGCPLHCVKHCLEQVGAEPTRHYTLTEHGLLKVQHGDCSPADTIRIKARIIQDISTFSGASDI</sequence>
<evidence type="ECO:0000313" key="2">
    <source>
        <dbReference type="Proteomes" id="UP000318437"/>
    </source>
</evidence>
<reference evidence="1 2" key="1">
    <citation type="submission" date="2019-02" db="EMBL/GenBank/DDBJ databases">
        <title>Deep-cultivation of Planctomycetes and their phenomic and genomic characterization uncovers novel biology.</title>
        <authorList>
            <person name="Wiegand S."/>
            <person name="Jogler M."/>
            <person name="Boedeker C."/>
            <person name="Pinto D."/>
            <person name="Vollmers J."/>
            <person name="Rivas-Marin E."/>
            <person name="Kohn T."/>
            <person name="Peeters S.H."/>
            <person name="Heuer A."/>
            <person name="Rast P."/>
            <person name="Oberbeckmann S."/>
            <person name="Bunk B."/>
            <person name="Jeske O."/>
            <person name="Meyerdierks A."/>
            <person name="Storesund J.E."/>
            <person name="Kallscheuer N."/>
            <person name="Luecker S."/>
            <person name="Lage O.M."/>
            <person name="Pohl T."/>
            <person name="Merkel B.J."/>
            <person name="Hornburger P."/>
            <person name="Mueller R.-W."/>
            <person name="Bruemmer F."/>
            <person name="Labrenz M."/>
            <person name="Spormann A.M."/>
            <person name="Op Den Camp H."/>
            <person name="Overmann J."/>
            <person name="Amann R."/>
            <person name="Jetten M.S.M."/>
            <person name="Mascher T."/>
            <person name="Medema M.H."/>
            <person name="Devos D.P."/>
            <person name="Kaster A.-K."/>
            <person name="Ovreas L."/>
            <person name="Rohde M."/>
            <person name="Galperin M.Y."/>
            <person name="Jogler C."/>
        </authorList>
    </citation>
    <scope>NUCLEOTIDE SEQUENCE [LARGE SCALE GENOMIC DNA]</scope>
    <source>
        <strain evidence="1 2">Pla144</strain>
    </source>
</reference>
<organism evidence="1 2">
    <name type="scientific">Bythopirellula polymerisocia</name>
    <dbReference type="NCBI Taxonomy" id="2528003"/>
    <lineage>
        <taxon>Bacteria</taxon>
        <taxon>Pseudomonadati</taxon>
        <taxon>Planctomycetota</taxon>
        <taxon>Planctomycetia</taxon>
        <taxon>Pirellulales</taxon>
        <taxon>Lacipirellulaceae</taxon>
        <taxon>Bythopirellula</taxon>
    </lineage>
</organism>
<accession>A0A5C6CEB4</accession>
<dbReference type="InterPro" id="IPR014958">
    <property type="entry name" value="DGC"/>
</dbReference>
<gene>
    <name evidence="1" type="ORF">Pla144_44670</name>
</gene>
<dbReference type="Proteomes" id="UP000318437">
    <property type="component" value="Unassembled WGS sequence"/>
</dbReference>
<evidence type="ECO:0000313" key="1">
    <source>
        <dbReference type="EMBL" id="TWU21771.1"/>
    </source>
</evidence>
<dbReference type="AlphaFoldDB" id="A0A5C6CEB4"/>
<dbReference type="PIRSF" id="PIRSF037181">
    <property type="entry name" value="DGC"/>
    <property type="match status" value="1"/>
</dbReference>
<name>A0A5C6CEB4_9BACT</name>
<dbReference type="Pfam" id="PF08859">
    <property type="entry name" value="DGC"/>
    <property type="match status" value="1"/>
</dbReference>
<proteinExistence type="predicted"/>
<comment type="caution">
    <text evidence="1">The sequence shown here is derived from an EMBL/GenBank/DDBJ whole genome shotgun (WGS) entry which is preliminary data.</text>
</comment>
<protein>
    <submittedName>
        <fullName evidence="1">DGC domain protein</fullName>
    </submittedName>
</protein>
<keyword evidence="2" id="KW-1185">Reference proteome</keyword>
<dbReference type="EMBL" id="SJPS01000009">
    <property type="protein sequence ID" value="TWU21771.1"/>
    <property type="molecule type" value="Genomic_DNA"/>
</dbReference>